<evidence type="ECO:0000313" key="2">
    <source>
        <dbReference type="EMBL" id="MEZ3163594.1"/>
    </source>
</evidence>
<name>A0ABD5M007_9EURY</name>
<dbReference type="EMBL" id="JBEDNY010000002">
    <property type="protein sequence ID" value="MEZ3163594.1"/>
    <property type="molecule type" value="Genomic_DNA"/>
</dbReference>
<proteinExistence type="predicted"/>
<organism evidence="2 3">
    <name type="scientific">Halorubrum miltondacostae</name>
    <dbReference type="NCBI Taxonomy" id="3076378"/>
    <lineage>
        <taxon>Archaea</taxon>
        <taxon>Methanobacteriati</taxon>
        <taxon>Methanobacteriota</taxon>
        <taxon>Stenosarchaea group</taxon>
        <taxon>Halobacteria</taxon>
        <taxon>Halobacteriales</taxon>
        <taxon>Haloferacaceae</taxon>
        <taxon>Halorubrum</taxon>
    </lineage>
</organism>
<protein>
    <submittedName>
        <fullName evidence="2">Uncharacterized protein</fullName>
    </submittedName>
</protein>
<dbReference type="AlphaFoldDB" id="A0ABD5M007"/>
<dbReference type="InterPro" id="IPR057182">
    <property type="entry name" value="DUF7860"/>
</dbReference>
<dbReference type="RefSeq" id="WP_371161199.1">
    <property type="nucleotide sequence ID" value="NZ_JBEDNX010000004.1"/>
</dbReference>
<feature type="transmembrane region" description="Helical" evidence="1">
    <location>
        <begin position="12"/>
        <end position="33"/>
    </location>
</feature>
<keyword evidence="3" id="KW-1185">Reference proteome</keyword>
<keyword evidence="1" id="KW-0472">Membrane</keyword>
<gene>
    <name evidence="2" type="ORF">ABNG04_06855</name>
</gene>
<sequence>MSAGYGRVDYSRLTRLSFAFGIGLFLVGELGVFGTRTAGLSLPSWELQLLETVPWVGILVALLSPFVFGIFLPLTE</sequence>
<dbReference type="Pfam" id="PF25259">
    <property type="entry name" value="DUF7860"/>
    <property type="match status" value="1"/>
</dbReference>
<accession>A0ABD5M007</accession>
<evidence type="ECO:0000256" key="1">
    <source>
        <dbReference type="SAM" id="Phobius"/>
    </source>
</evidence>
<keyword evidence="1" id="KW-0812">Transmembrane</keyword>
<keyword evidence="1" id="KW-1133">Transmembrane helix</keyword>
<comment type="caution">
    <text evidence="2">The sequence shown here is derived from an EMBL/GenBank/DDBJ whole genome shotgun (WGS) entry which is preliminary data.</text>
</comment>
<evidence type="ECO:0000313" key="3">
    <source>
        <dbReference type="Proteomes" id="UP001567572"/>
    </source>
</evidence>
<dbReference type="Proteomes" id="UP001567572">
    <property type="component" value="Unassembled WGS sequence"/>
</dbReference>
<reference evidence="2 3" key="1">
    <citation type="submission" date="2024-06" db="EMBL/GenBank/DDBJ databases">
        <title>Halorubrum miltondacostae sp. nov., a potential PHA producer isolated from an inland solar saltern in Rio Maior, Portugal.</title>
        <authorList>
            <person name="Albuquerque L."/>
            <person name="Viver T."/>
            <person name="Barroso C."/>
            <person name="Claudino R."/>
            <person name="Galvan M."/>
            <person name="Simoes G."/>
            <person name="Lobo Da Cunha A."/>
            <person name="Egas C."/>
        </authorList>
    </citation>
    <scope>NUCLEOTIDE SEQUENCE [LARGE SCALE GENOMIC DNA]</scope>
    <source>
        <strain evidence="2 3">RMP-11</strain>
    </source>
</reference>
<feature type="transmembrane region" description="Helical" evidence="1">
    <location>
        <begin position="53"/>
        <end position="74"/>
    </location>
</feature>